<organism evidence="2 3">
    <name type="scientific">Erythranthe guttata</name>
    <name type="common">Yellow monkey flower</name>
    <name type="synonym">Mimulus guttatus</name>
    <dbReference type="NCBI Taxonomy" id="4155"/>
    <lineage>
        <taxon>Eukaryota</taxon>
        <taxon>Viridiplantae</taxon>
        <taxon>Streptophyta</taxon>
        <taxon>Embryophyta</taxon>
        <taxon>Tracheophyta</taxon>
        <taxon>Spermatophyta</taxon>
        <taxon>Magnoliopsida</taxon>
        <taxon>eudicotyledons</taxon>
        <taxon>Gunneridae</taxon>
        <taxon>Pentapetalae</taxon>
        <taxon>asterids</taxon>
        <taxon>lamiids</taxon>
        <taxon>Lamiales</taxon>
        <taxon>Phrymaceae</taxon>
        <taxon>Erythranthe</taxon>
    </lineage>
</organism>
<protein>
    <recommendedName>
        <fullName evidence="1">F-box domain-containing protein</fullName>
    </recommendedName>
</protein>
<reference evidence="2 3" key="1">
    <citation type="journal article" date="2013" name="Proc. Natl. Acad. Sci. U.S.A.">
        <title>Fine-scale variation in meiotic recombination in Mimulus inferred from population shotgun sequencing.</title>
        <authorList>
            <person name="Hellsten U."/>
            <person name="Wright K.M."/>
            <person name="Jenkins J."/>
            <person name="Shu S."/>
            <person name="Yuan Y."/>
            <person name="Wessler S.R."/>
            <person name="Schmutz J."/>
            <person name="Willis J.H."/>
            <person name="Rokhsar D.S."/>
        </authorList>
    </citation>
    <scope>NUCLEOTIDE SEQUENCE [LARGE SCALE GENOMIC DNA]</scope>
    <source>
        <strain evidence="3">cv. DUN x IM62</strain>
    </source>
</reference>
<name>A0A022RWJ8_ERYGU</name>
<proteinExistence type="predicted"/>
<gene>
    <name evidence="2" type="ORF">MIMGU_mgv1a018954mg</name>
</gene>
<dbReference type="SUPFAM" id="SSF81383">
    <property type="entry name" value="F-box domain"/>
    <property type="match status" value="1"/>
</dbReference>
<dbReference type="InterPro" id="IPR036047">
    <property type="entry name" value="F-box-like_dom_sf"/>
</dbReference>
<evidence type="ECO:0000313" key="2">
    <source>
        <dbReference type="EMBL" id="EYU44907.1"/>
    </source>
</evidence>
<dbReference type="EMBL" id="KI630206">
    <property type="protein sequence ID" value="EYU44907.1"/>
    <property type="molecule type" value="Genomic_DNA"/>
</dbReference>
<dbReference type="STRING" id="4155.A0A022RWJ8"/>
<dbReference type="Pfam" id="PF00646">
    <property type="entry name" value="F-box"/>
    <property type="match status" value="1"/>
</dbReference>
<sequence length="311" mass="35930">MENRKLDSIIRLSNLPDSVLSHILSFFPTKLSIRTSILARRWRYLWSYVPALYFDSEYDDEEFIERVSSLHKPKTINTFRLYLKDVHNGIEPQIKAWIASAIKRNVQSVDLFFTCFDNLLHQSLFTSKTLVDLKISSSSFIPVVVTPLAVCLPRLKKIHLSPVLYAGGTSLSDLLSSCPALEEVVIRLIIKCSSRPFTISSPTIKRLTVRFQLTQINTPALRYLNVVDYLSVSEDIKSWIEPPQVPKCLSSHLRTIRLVEIVGTKHEFEIVRYLLKNAKVLERMEIIYVLEQIDLLERRSEACELEFVEIF</sequence>
<dbReference type="CDD" id="cd22160">
    <property type="entry name" value="F-box_AtFBL13-like"/>
    <property type="match status" value="1"/>
</dbReference>
<dbReference type="PANTHER" id="PTHR31900:SF34">
    <property type="entry name" value="EMB|CAB62440.1-RELATED"/>
    <property type="match status" value="1"/>
</dbReference>
<dbReference type="Pfam" id="PF24758">
    <property type="entry name" value="LRR_At5g56370"/>
    <property type="match status" value="1"/>
</dbReference>
<dbReference type="PANTHER" id="PTHR31900">
    <property type="entry name" value="F-BOX/RNI SUPERFAMILY PROTEIN-RELATED"/>
    <property type="match status" value="1"/>
</dbReference>
<dbReference type="InterPro" id="IPR032675">
    <property type="entry name" value="LRR_dom_sf"/>
</dbReference>
<keyword evidence="3" id="KW-1185">Reference proteome</keyword>
<dbReference type="Pfam" id="PF08387">
    <property type="entry name" value="FBD"/>
    <property type="match status" value="1"/>
</dbReference>
<dbReference type="InterPro" id="IPR006566">
    <property type="entry name" value="FBD"/>
</dbReference>
<dbReference type="eggNOG" id="ENOG502RRA7">
    <property type="taxonomic scope" value="Eukaryota"/>
</dbReference>
<evidence type="ECO:0000259" key="1">
    <source>
        <dbReference type="PROSITE" id="PS50181"/>
    </source>
</evidence>
<dbReference type="Gene3D" id="3.80.10.10">
    <property type="entry name" value="Ribonuclease Inhibitor"/>
    <property type="match status" value="1"/>
</dbReference>
<dbReference type="InterPro" id="IPR050232">
    <property type="entry name" value="FBL13/AtMIF1-like"/>
</dbReference>
<dbReference type="PROSITE" id="PS50181">
    <property type="entry name" value="FBOX"/>
    <property type="match status" value="1"/>
</dbReference>
<dbReference type="InterPro" id="IPR001810">
    <property type="entry name" value="F-box_dom"/>
</dbReference>
<dbReference type="InterPro" id="IPR055411">
    <property type="entry name" value="LRR_FXL15/At3g58940/PEG3-like"/>
</dbReference>
<dbReference type="SMART" id="SM00579">
    <property type="entry name" value="FBD"/>
    <property type="match status" value="1"/>
</dbReference>
<dbReference type="SUPFAM" id="SSF52047">
    <property type="entry name" value="RNI-like"/>
    <property type="match status" value="1"/>
</dbReference>
<evidence type="ECO:0000313" key="3">
    <source>
        <dbReference type="Proteomes" id="UP000030748"/>
    </source>
</evidence>
<dbReference type="InterPro" id="IPR053781">
    <property type="entry name" value="F-box_AtFBL13-like"/>
</dbReference>
<feature type="domain" description="F-box" evidence="1">
    <location>
        <begin position="9"/>
        <end position="61"/>
    </location>
</feature>
<accession>A0A022RWJ8</accession>
<dbReference type="Proteomes" id="UP000030748">
    <property type="component" value="Unassembled WGS sequence"/>
</dbReference>
<dbReference type="AlphaFoldDB" id="A0A022RWJ8"/>